<feature type="repeat" description="ANK" evidence="3">
    <location>
        <begin position="1191"/>
        <end position="1223"/>
    </location>
</feature>
<dbReference type="Pfam" id="PF12796">
    <property type="entry name" value="Ank_2"/>
    <property type="match status" value="3"/>
</dbReference>
<sequence>MASSSDSGSVRHAGLTVLSMPEGPEVIADIVFVHGLQGHAMDTWTAKSTGSEGANSTKIESKAPSRGLRFWSKKDSSKTSTPKSTSNIQQPITFWPYHLLREDCKKARILTWGYNSNVSEFFDGSANKGTILSHSRDLLGDLMLLRANDSEKERERNIYESTNAILFLGTPHRGGNFTEWGETARRIVSAVGFDTSRQNIRDLTIDSSTLEDYHERFLKLYNKRKFEICTFQEARGMTGTSFLSLNQKVVDDVSSTFTGTETRYAIDANHIAMCRYSSKEDDGYRKVSRELRVLCGDIEKRVKEEDAMKQQKPYISSLAFPEMNYRQEEVQDARLDSCTWILQHPIYETWLADNHGLLWIQGKPGSGKSTLMKRIFQALCHEKSILGRIHLAFFFHRRGTPLQHTSLGMFRTMLHQLLAKVPSVSADFLKLCEEKRNFQGNAIKDWEWREPELRRVFKSSLILAAKTHAVVIFVDALDEAGEDPARSIISYLHELKEQLLQSNCAVRICFACRFHPVVRTSDGIEICVDDENFKDISAYALSELRRQILPRGDDLDALQARISNKAFGVFLWVALVIPVIAKQYNEGRSMKEILEVLENTPPDLKAIYKHILGLIDPAFQRRTLYLMEWICLATRPLSLTELRYALAMDDSSIHPFQESAQESAGFVESNVRMKDMAIGLSGGLAEVKLHYKEHIIQFIHQSVNDFLLKDGFAWLDNNSAGNAIGRGHDRLARSCINYLKLGEVERAATLTSSDTSNLPFLTYSTKSWFLHAEKAESWNIPQRGLIQRFQWPTAPYFSNWINLFGSIDKYFYDTRHPKEKTTLMHVAAASNLESIVKALLESHTSVETKDAEGDTALHDAARWGHKKMVHMLLDAGADPNARDIRQRTPLERAGAGGHSEAVKLLLETGAEVNHETGSSGSALQSAALGGRWVTVKLLLDNGANINAQSGDYGNALQAAAAHGYEAVVKLLLDNGANINAQGGYHGNALQAAAADGHEAVIKLLLDNGANINAQGGDYGNALQAAAADGHEAVIKLLLDNGANINAQGGDYGNALQAAAANKYEAIVKLLLDNGANINAQGGHYGNALQAAAACGHEAVVKLLLDNRANINGKDSQGRLVLHLAMRNVDEEENQVKLIKYLLSAGAKPEWTYADRQGCSALHFAASGGSVEALKLILSFGINIDVNMPDSHGWTPLHWACRNGDTETVQLLIDNGAGLQNKNMQAWTPLDVAIFCGNDHLISTLSQFQESAGAKIRQNIFAAAPRTVFDCNSCFHVSAIQFRGNIL</sequence>
<feature type="repeat" description="ANK" evidence="3">
    <location>
        <begin position="1083"/>
        <end position="1115"/>
    </location>
</feature>
<feature type="repeat" description="ANK" evidence="3">
    <location>
        <begin position="1156"/>
        <end position="1188"/>
    </location>
</feature>
<accession>A0A1L7WJA9</accession>
<keyword evidence="7" id="KW-1185">Reference proteome</keyword>
<dbReference type="Pfam" id="PF00023">
    <property type="entry name" value="Ank"/>
    <property type="match status" value="1"/>
</dbReference>
<evidence type="ECO:0000256" key="4">
    <source>
        <dbReference type="SAM" id="MobiDB-lite"/>
    </source>
</evidence>
<dbReference type="InterPro" id="IPR007111">
    <property type="entry name" value="NACHT_NTPase"/>
</dbReference>
<dbReference type="Pfam" id="PF13637">
    <property type="entry name" value="Ank_4"/>
    <property type="match status" value="1"/>
</dbReference>
<dbReference type="PROSITE" id="PS50837">
    <property type="entry name" value="NACHT"/>
    <property type="match status" value="1"/>
</dbReference>
<feature type="repeat" description="ANK" evidence="3">
    <location>
        <begin position="819"/>
        <end position="851"/>
    </location>
</feature>
<dbReference type="InterPro" id="IPR036770">
    <property type="entry name" value="Ankyrin_rpt-contain_sf"/>
</dbReference>
<feature type="repeat" description="ANK" evidence="3">
    <location>
        <begin position="984"/>
        <end position="1016"/>
    </location>
</feature>
<dbReference type="STRING" id="576137.A0A1L7WJA9"/>
<dbReference type="InterPro" id="IPR027417">
    <property type="entry name" value="P-loop_NTPase"/>
</dbReference>
<proteinExistence type="predicted"/>
<gene>
    <name evidence="6" type="ORF">PAC_02723</name>
</gene>
<dbReference type="InterPro" id="IPR051165">
    <property type="entry name" value="Multifunctional_ANK_Repeat"/>
</dbReference>
<feature type="repeat" description="ANK" evidence="3">
    <location>
        <begin position="1050"/>
        <end position="1082"/>
    </location>
</feature>
<feature type="repeat" description="ANK" evidence="3">
    <location>
        <begin position="852"/>
        <end position="884"/>
    </location>
</feature>
<dbReference type="SUPFAM" id="SSF52540">
    <property type="entry name" value="P-loop containing nucleoside triphosphate hydrolases"/>
    <property type="match status" value="1"/>
</dbReference>
<feature type="domain" description="NACHT" evidence="5">
    <location>
        <begin position="356"/>
        <end position="495"/>
    </location>
</feature>
<protein>
    <recommendedName>
        <fullName evidence="5">NACHT domain-containing protein</fullName>
    </recommendedName>
</protein>
<feature type="compositionally biased region" description="Polar residues" evidence="4">
    <location>
        <begin position="46"/>
        <end position="58"/>
    </location>
</feature>
<dbReference type="Proteomes" id="UP000184330">
    <property type="component" value="Unassembled WGS sequence"/>
</dbReference>
<evidence type="ECO:0000256" key="2">
    <source>
        <dbReference type="ARBA" id="ARBA00023043"/>
    </source>
</evidence>
<name>A0A1L7WJA9_9HELO</name>
<dbReference type="OrthoDB" id="7464126at2759"/>
<keyword evidence="2 3" id="KW-0040">ANK repeat</keyword>
<evidence type="ECO:0000313" key="7">
    <source>
        <dbReference type="Proteomes" id="UP000184330"/>
    </source>
</evidence>
<dbReference type="PRINTS" id="PR01415">
    <property type="entry name" value="ANKYRIN"/>
</dbReference>
<dbReference type="Pfam" id="PF24883">
    <property type="entry name" value="NPHP3_N"/>
    <property type="match status" value="1"/>
</dbReference>
<evidence type="ECO:0000256" key="1">
    <source>
        <dbReference type="ARBA" id="ARBA00022737"/>
    </source>
</evidence>
<feature type="region of interest" description="Disordered" evidence="4">
    <location>
        <begin position="46"/>
        <end position="65"/>
    </location>
</feature>
<feature type="repeat" description="ANK" evidence="3">
    <location>
        <begin position="951"/>
        <end position="983"/>
    </location>
</feature>
<evidence type="ECO:0000259" key="5">
    <source>
        <dbReference type="PROSITE" id="PS50837"/>
    </source>
</evidence>
<dbReference type="Pfam" id="PF22939">
    <property type="entry name" value="WHD_GPIID"/>
    <property type="match status" value="1"/>
</dbReference>
<feature type="repeat" description="ANK" evidence="3">
    <location>
        <begin position="918"/>
        <end position="950"/>
    </location>
</feature>
<feature type="repeat" description="ANK" evidence="3">
    <location>
        <begin position="1017"/>
        <end position="1049"/>
    </location>
</feature>
<feature type="repeat" description="ANK" evidence="3">
    <location>
        <begin position="885"/>
        <end position="917"/>
    </location>
</feature>
<dbReference type="SUPFAM" id="SSF48403">
    <property type="entry name" value="Ankyrin repeat"/>
    <property type="match status" value="2"/>
</dbReference>
<dbReference type="PANTHER" id="PTHR24123:SF33">
    <property type="entry name" value="PROTEIN HOS4"/>
    <property type="match status" value="1"/>
</dbReference>
<organism evidence="6 7">
    <name type="scientific">Phialocephala subalpina</name>
    <dbReference type="NCBI Taxonomy" id="576137"/>
    <lineage>
        <taxon>Eukaryota</taxon>
        <taxon>Fungi</taxon>
        <taxon>Dikarya</taxon>
        <taxon>Ascomycota</taxon>
        <taxon>Pezizomycotina</taxon>
        <taxon>Leotiomycetes</taxon>
        <taxon>Helotiales</taxon>
        <taxon>Mollisiaceae</taxon>
        <taxon>Phialocephala</taxon>
        <taxon>Phialocephala fortinii species complex</taxon>
    </lineage>
</organism>
<dbReference type="Gene3D" id="3.40.50.300">
    <property type="entry name" value="P-loop containing nucleotide triphosphate hydrolases"/>
    <property type="match status" value="1"/>
</dbReference>
<dbReference type="PROSITE" id="PS50088">
    <property type="entry name" value="ANK_REPEAT"/>
    <property type="match status" value="11"/>
</dbReference>
<dbReference type="InterPro" id="IPR054471">
    <property type="entry name" value="GPIID_WHD"/>
</dbReference>
<dbReference type="EMBL" id="FJOG01000003">
    <property type="protein sequence ID" value="CZR52846.1"/>
    <property type="molecule type" value="Genomic_DNA"/>
</dbReference>
<dbReference type="SMART" id="SM00248">
    <property type="entry name" value="ANK"/>
    <property type="match status" value="13"/>
</dbReference>
<dbReference type="InterPro" id="IPR056884">
    <property type="entry name" value="NPHP3-like_N"/>
</dbReference>
<dbReference type="Gene3D" id="1.25.40.20">
    <property type="entry name" value="Ankyrin repeat-containing domain"/>
    <property type="match status" value="3"/>
</dbReference>
<evidence type="ECO:0000256" key="3">
    <source>
        <dbReference type="PROSITE-ProRule" id="PRU00023"/>
    </source>
</evidence>
<dbReference type="PANTHER" id="PTHR24123">
    <property type="entry name" value="ANKYRIN REPEAT-CONTAINING"/>
    <property type="match status" value="1"/>
</dbReference>
<dbReference type="InterPro" id="IPR002110">
    <property type="entry name" value="Ankyrin_rpt"/>
</dbReference>
<dbReference type="PROSITE" id="PS50297">
    <property type="entry name" value="ANK_REP_REGION"/>
    <property type="match status" value="9"/>
</dbReference>
<evidence type="ECO:0000313" key="6">
    <source>
        <dbReference type="EMBL" id="CZR52846.1"/>
    </source>
</evidence>
<reference evidence="6 7" key="1">
    <citation type="submission" date="2016-03" db="EMBL/GenBank/DDBJ databases">
        <authorList>
            <person name="Ploux O."/>
        </authorList>
    </citation>
    <scope>NUCLEOTIDE SEQUENCE [LARGE SCALE GENOMIC DNA]</scope>
    <source>
        <strain evidence="6 7">UAMH 11012</strain>
    </source>
</reference>
<keyword evidence="1" id="KW-0677">Repeat</keyword>